<feature type="region of interest" description="Disordered" evidence="1">
    <location>
        <begin position="1"/>
        <end position="76"/>
    </location>
</feature>
<organism evidence="2 3">
    <name type="scientific">Euphydryas editha</name>
    <name type="common">Edith's checkerspot</name>
    <dbReference type="NCBI Taxonomy" id="104508"/>
    <lineage>
        <taxon>Eukaryota</taxon>
        <taxon>Metazoa</taxon>
        <taxon>Ecdysozoa</taxon>
        <taxon>Arthropoda</taxon>
        <taxon>Hexapoda</taxon>
        <taxon>Insecta</taxon>
        <taxon>Pterygota</taxon>
        <taxon>Neoptera</taxon>
        <taxon>Endopterygota</taxon>
        <taxon>Lepidoptera</taxon>
        <taxon>Glossata</taxon>
        <taxon>Ditrysia</taxon>
        <taxon>Papilionoidea</taxon>
        <taxon>Nymphalidae</taxon>
        <taxon>Nymphalinae</taxon>
        <taxon>Euphydryas</taxon>
    </lineage>
</organism>
<evidence type="ECO:0008006" key="4">
    <source>
        <dbReference type="Google" id="ProtNLM"/>
    </source>
</evidence>
<evidence type="ECO:0000313" key="2">
    <source>
        <dbReference type="EMBL" id="CAH2107431.1"/>
    </source>
</evidence>
<proteinExistence type="predicted"/>
<gene>
    <name evidence="2" type="ORF">EEDITHA_LOCUS21472</name>
</gene>
<evidence type="ECO:0000313" key="3">
    <source>
        <dbReference type="Proteomes" id="UP001153954"/>
    </source>
</evidence>
<dbReference type="Proteomes" id="UP001153954">
    <property type="component" value="Unassembled WGS sequence"/>
</dbReference>
<dbReference type="AlphaFoldDB" id="A0AAU9VB77"/>
<feature type="compositionally biased region" description="Polar residues" evidence="1">
    <location>
        <begin position="39"/>
        <end position="68"/>
    </location>
</feature>
<keyword evidence="3" id="KW-1185">Reference proteome</keyword>
<protein>
    <recommendedName>
        <fullName evidence="4">CCHC-type domain-containing protein</fullName>
    </recommendedName>
</protein>
<name>A0AAU9VB77_EUPED</name>
<reference evidence="2" key="1">
    <citation type="submission" date="2022-03" db="EMBL/GenBank/DDBJ databases">
        <authorList>
            <person name="Tunstrom K."/>
        </authorList>
    </citation>
    <scope>NUCLEOTIDE SEQUENCE</scope>
</reference>
<dbReference type="EMBL" id="CAKOGL010000030">
    <property type="protein sequence ID" value="CAH2107431.1"/>
    <property type="molecule type" value="Genomic_DNA"/>
</dbReference>
<comment type="caution">
    <text evidence="2">The sequence shown here is derived from an EMBL/GenBank/DDBJ whole genome shotgun (WGS) entry which is preliminary data.</text>
</comment>
<accession>A0AAU9VB77</accession>
<evidence type="ECO:0000256" key="1">
    <source>
        <dbReference type="SAM" id="MobiDB-lite"/>
    </source>
</evidence>
<feature type="compositionally biased region" description="Low complexity" evidence="1">
    <location>
        <begin position="11"/>
        <end position="30"/>
    </location>
</feature>
<sequence>MDLDHPPDPPDTGGTTDGQIISDSSSSQQSLRKIPAIDNPSSDSSSKKTIVHPSTATPSIQSIFTHPSFSEGPKSYSNDDQGPFIVYVSRETPDPASGTTIRALKFGQFLHTHKIDSVVKDGVKNVGRNKISIEFSSAQAANKFLQNPVVVMCKYNTIIPTFNITRMGLVKGIPVDWSMDELVESIELPSGCGIIVKARRLNRKSLQEGSVTWVPTQSVVLTFRGQMLPNRIYSYHTSLPVETYNLPTIQCLNCCRYGHIKTQCRSQPWCYKC</sequence>